<comment type="caution">
    <text evidence="1">The sequence shown here is derived from an EMBL/GenBank/DDBJ whole genome shotgun (WGS) entry which is preliminary data.</text>
</comment>
<organism evidence="1 2">
    <name type="scientific">Salmonella enterica subsp. enterica serovar Adelaide str. A4-669</name>
    <dbReference type="NCBI Taxonomy" id="913063"/>
    <lineage>
        <taxon>Bacteria</taxon>
        <taxon>Pseudomonadati</taxon>
        <taxon>Pseudomonadota</taxon>
        <taxon>Gammaproteobacteria</taxon>
        <taxon>Enterobacterales</taxon>
        <taxon>Enterobacteriaceae</taxon>
        <taxon>Salmonella</taxon>
    </lineage>
</organism>
<proteinExistence type="predicted"/>
<dbReference type="EMBL" id="AFCI01001747">
    <property type="protein sequence ID" value="EHC30297.1"/>
    <property type="molecule type" value="Genomic_DNA"/>
</dbReference>
<gene>
    <name evidence="1" type="ORF">LTSEADE_5245</name>
</gene>
<dbReference type="Proteomes" id="UP000004906">
    <property type="component" value="Unassembled WGS sequence"/>
</dbReference>
<protein>
    <submittedName>
        <fullName evidence="1">ATP binding protein</fullName>
    </submittedName>
</protein>
<evidence type="ECO:0000313" key="2">
    <source>
        <dbReference type="Proteomes" id="UP000004906"/>
    </source>
</evidence>
<sequence>MAIRTEDVRLVFRPEALNMEMSSPAMITATGEWERGKTATWMLDKRGEQLPHEDTMAARFTRWGE</sequence>
<evidence type="ECO:0000313" key="1">
    <source>
        <dbReference type="EMBL" id="EHC30297.1"/>
    </source>
</evidence>
<name>A0A6C8GGQ8_SALET</name>
<dbReference type="AlphaFoldDB" id="A0A6C8GGQ8"/>
<accession>A0A6C8GGQ8</accession>
<reference evidence="1 2" key="1">
    <citation type="journal article" date="2011" name="BMC Genomics">
        <title>Genome sequencing reveals diversification of virulence factor content and possible host adaptation in distinct subpopulations of Salmonella enterica.</title>
        <authorList>
            <person name="den Bakker H.C."/>
            <person name="Moreno Switt A.I."/>
            <person name="Govoni G."/>
            <person name="Cummings C.A."/>
            <person name="Ranieri M.L."/>
            <person name="Degoricija L."/>
            <person name="Hoelzer K."/>
            <person name="Rodriguez-Rivera L.D."/>
            <person name="Brown S."/>
            <person name="Bolchacova E."/>
            <person name="Furtado M.R."/>
            <person name="Wiedmann M."/>
        </authorList>
    </citation>
    <scope>NUCLEOTIDE SEQUENCE [LARGE SCALE GENOMIC DNA]</scope>
    <source>
        <strain evidence="1 2">A4-669</strain>
    </source>
</reference>